<feature type="binding site" evidence="8">
    <location>
        <begin position="145"/>
        <end position="147"/>
    </location>
    <ligand>
        <name>ATP</name>
        <dbReference type="ChEBI" id="CHEBI:30616"/>
    </ligand>
</feature>
<dbReference type="Pfam" id="PF00579">
    <property type="entry name" value="tRNA-synt_1b"/>
    <property type="match status" value="1"/>
</dbReference>
<keyword evidence="8" id="KW-0963">Cytoplasm</keyword>
<evidence type="ECO:0000256" key="2">
    <source>
        <dbReference type="ARBA" id="ARBA00022598"/>
    </source>
</evidence>
<evidence type="ECO:0000256" key="8">
    <source>
        <dbReference type="HAMAP-Rule" id="MF_00140"/>
    </source>
</evidence>
<dbReference type="PRINTS" id="PR01039">
    <property type="entry name" value="TRNASYNTHTRP"/>
</dbReference>
<dbReference type="PANTHER" id="PTHR43766">
    <property type="entry name" value="TRYPTOPHAN--TRNA LIGASE, MITOCHONDRIAL"/>
    <property type="match status" value="1"/>
</dbReference>
<evidence type="ECO:0000313" key="10">
    <source>
        <dbReference type="EMBL" id="MFC0532646.1"/>
    </source>
</evidence>
<keyword evidence="11" id="KW-1185">Reference proteome</keyword>
<dbReference type="InterPro" id="IPR002305">
    <property type="entry name" value="aa-tRNA-synth_Ic"/>
</dbReference>
<sequence>MTTTATLTGFKPTGHLQLGNLLGAIRPVVAAQRRTRPVTFVADLHAMTVPHDPAELRQLTLEVAMLLLAAGVDPDRSLFYVQSQVPEHTELHYLLECATRYGEAHRMIQFKERSSGQGTRLSLLTYPVLMAADILLHDGAEVPVGDDQRQHLELARDVATRFNTHYGQTFVVPRAVNPEVAARVMDLSDPTAKMSKTSGTPGTIYLLDPPEVIERKVMRAVTDSGDIVSYEPETRPGVANLLEILAGCAGDSPSALAAGFGSYGALKRAVAEAVVATIRPIQLRFSELSRDPGYVRTVLADGAERAHDATAKTVHRARRAIGLVA</sequence>
<keyword evidence="4 8" id="KW-0067">ATP-binding</keyword>
<keyword evidence="6 8" id="KW-0030">Aminoacyl-tRNA synthetase</keyword>
<comment type="function">
    <text evidence="8">Catalyzes the attachment of tryptophan to tRNA(Trp).</text>
</comment>
<dbReference type="GO" id="GO:0004830">
    <property type="term" value="F:tryptophan-tRNA ligase activity"/>
    <property type="evidence" value="ECO:0007669"/>
    <property type="project" value="UniProtKB-EC"/>
</dbReference>
<dbReference type="Gene3D" id="3.40.50.620">
    <property type="entry name" value="HUPs"/>
    <property type="match status" value="1"/>
</dbReference>
<reference evidence="10 11" key="1">
    <citation type="submission" date="2024-09" db="EMBL/GenBank/DDBJ databases">
        <authorList>
            <person name="Sun Q."/>
            <person name="Mori K."/>
        </authorList>
    </citation>
    <scope>NUCLEOTIDE SEQUENCE [LARGE SCALE GENOMIC DNA]</scope>
    <source>
        <strain evidence="10 11">TBRC 3947</strain>
    </source>
</reference>
<keyword evidence="5 8" id="KW-0648">Protein biosynthesis</keyword>
<dbReference type="CDD" id="cd00806">
    <property type="entry name" value="TrpRS_core"/>
    <property type="match status" value="1"/>
</dbReference>
<feature type="binding site" evidence="8">
    <location>
        <begin position="11"/>
        <end position="13"/>
    </location>
    <ligand>
        <name>ATP</name>
        <dbReference type="ChEBI" id="CHEBI:30616"/>
    </ligand>
</feature>
<feature type="binding site" evidence="8">
    <location>
        <begin position="19"/>
        <end position="20"/>
    </location>
    <ligand>
        <name>ATP</name>
        <dbReference type="ChEBI" id="CHEBI:30616"/>
    </ligand>
</feature>
<dbReference type="Proteomes" id="UP001589867">
    <property type="component" value="Unassembled WGS sequence"/>
</dbReference>
<proteinExistence type="inferred from homology"/>
<comment type="similarity">
    <text evidence="1 8 9">Belongs to the class-I aminoacyl-tRNA synthetase family.</text>
</comment>
<comment type="caution">
    <text evidence="8">Lacks conserved residue(s) required for the propagation of feature annotation.</text>
</comment>
<evidence type="ECO:0000256" key="7">
    <source>
        <dbReference type="ARBA" id="ARBA00049929"/>
    </source>
</evidence>
<keyword evidence="3 8" id="KW-0547">Nucleotide-binding</keyword>
<protein>
    <recommendedName>
        <fullName evidence="8">Tryptophan--tRNA ligase</fullName>
        <ecNumber evidence="8">6.1.1.2</ecNumber>
    </recommendedName>
    <alternativeName>
        <fullName evidence="8">Tryptophanyl-tRNA synthetase</fullName>
        <shortName evidence="8">TrpRS</shortName>
    </alternativeName>
</protein>
<evidence type="ECO:0000256" key="4">
    <source>
        <dbReference type="ARBA" id="ARBA00022840"/>
    </source>
</evidence>
<comment type="caution">
    <text evidence="10">The sequence shown here is derived from an EMBL/GenBank/DDBJ whole genome shotgun (WGS) entry which is preliminary data.</text>
</comment>
<dbReference type="EC" id="6.1.1.2" evidence="8"/>
<dbReference type="PANTHER" id="PTHR43766:SF1">
    <property type="entry name" value="TRYPTOPHAN--TRNA LIGASE, MITOCHONDRIAL"/>
    <property type="match status" value="1"/>
</dbReference>
<evidence type="ECO:0000313" key="11">
    <source>
        <dbReference type="Proteomes" id="UP001589867"/>
    </source>
</evidence>
<evidence type="ECO:0000256" key="5">
    <source>
        <dbReference type="ARBA" id="ARBA00022917"/>
    </source>
</evidence>
<feature type="binding site" evidence="8">
    <location>
        <position position="133"/>
    </location>
    <ligand>
        <name>L-tryptophan</name>
        <dbReference type="ChEBI" id="CHEBI:57912"/>
    </ligand>
</feature>
<keyword evidence="2 8" id="KW-0436">Ligase</keyword>
<comment type="subunit">
    <text evidence="8">Homodimer.</text>
</comment>
<dbReference type="InterPro" id="IPR050203">
    <property type="entry name" value="Trp-tRNA_synthetase"/>
</dbReference>
<dbReference type="InterPro" id="IPR014729">
    <property type="entry name" value="Rossmann-like_a/b/a_fold"/>
</dbReference>
<evidence type="ECO:0000256" key="1">
    <source>
        <dbReference type="ARBA" id="ARBA00005594"/>
    </source>
</evidence>
<dbReference type="InterPro" id="IPR024109">
    <property type="entry name" value="Trp-tRNA-ligase_bac-type"/>
</dbReference>
<accession>A0ABV6MD35</accession>
<evidence type="ECO:0000256" key="3">
    <source>
        <dbReference type="ARBA" id="ARBA00022741"/>
    </source>
</evidence>
<evidence type="ECO:0000256" key="6">
    <source>
        <dbReference type="ARBA" id="ARBA00023146"/>
    </source>
</evidence>
<dbReference type="RefSeq" id="WP_377259071.1">
    <property type="nucleotide sequence ID" value="NZ_JBHLUH010000073.1"/>
</dbReference>
<dbReference type="InterPro" id="IPR002306">
    <property type="entry name" value="Trp-tRNA-ligase"/>
</dbReference>
<dbReference type="HAMAP" id="MF_00140_B">
    <property type="entry name" value="Trp_tRNA_synth_B"/>
    <property type="match status" value="1"/>
</dbReference>
<comment type="subcellular location">
    <subcellularLocation>
        <location evidence="8">Cytoplasm</location>
    </subcellularLocation>
</comment>
<evidence type="ECO:0000256" key="9">
    <source>
        <dbReference type="RuleBase" id="RU363036"/>
    </source>
</evidence>
<dbReference type="NCBIfam" id="TIGR00233">
    <property type="entry name" value="trpS"/>
    <property type="match status" value="1"/>
</dbReference>
<name>A0ABV6MD35_9ACTN</name>
<comment type="catalytic activity">
    <reaction evidence="7 8">
        <text>tRNA(Trp) + L-tryptophan + ATP = L-tryptophyl-tRNA(Trp) + AMP + diphosphate + H(+)</text>
        <dbReference type="Rhea" id="RHEA:24080"/>
        <dbReference type="Rhea" id="RHEA-COMP:9671"/>
        <dbReference type="Rhea" id="RHEA-COMP:9705"/>
        <dbReference type="ChEBI" id="CHEBI:15378"/>
        <dbReference type="ChEBI" id="CHEBI:30616"/>
        <dbReference type="ChEBI" id="CHEBI:33019"/>
        <dbReference type="ChEBI" id="CHEBI:57912"/>
        <dbReference type="ChEBI" id="CHEBI:78442"/>
        <dbReference type="ChEBI" id="CHEBI:78535"/>
        <dbReference type="ChEBI" id="CHEBI:456215"/>
        <dbReference type="EC" id="6.1.1.2"/>
    </reaction>
</comment>
<dbReference type="Gene3D" id="1.10.240.10">
    <property type="entry name" value="Tyrosyl-Transfer RNA Synthetase"/>
    <property type="match status" value="1"/>
</dbReference>
<dbReference type="EMBL" id="JBHLUH010000073">
    <property type="protein sequence ID" value="MFC0532646.1"/>
    <property type="molecule type" value="Genomic_DNA"/>
</dbReference>
<organism evidence="10 11">
    <name type="scientific">Phytohabitans kaempferiae</name>
    <dbReference type="NCBI Taxonomy" id="1620943"/>
    <lineage>
        <taxon>Bacteria</taxon>
        <taxon>Bacillati</taxon>
        <taxon>Actinomycetota</taxon>
        <taxon>Actinomycetes</taxon>
        <taxon>Micromonosporales</taxon>
        <taxon>Micromonosporaceae</taxon>
    </lineage>
</organism>
<dbReference type="SUPFAM" id="SSF52374">
    <property type="entry name" value="Nucleotidylyl transferase"/>
    <property type="match status" value="1"/>
</dbReference>
<gene>
    <name evidence="8 10" type="primary">trpS</name>
    <name evidence="10" type="ORF">ACFFIA_34000</name>
</gene>
<feature type="binding site" evidence="8">
    <location>
        <position position="184"/>
    </location>
    <ligand>
        <name>ATP</name>
        <dbReference type="ChEBI" id="CHEBI:30616"/>
    </ligand>
</feature>